<reference evidence="1" key="1">
    <citation type="journal article" date="2020" name="mSystems">
        <title>Genome- and Community-Level Interaction Insights into Carbon Utilization and Element Cycling Functions of Hydrothermarchaeota in Hydrothermal Sediment.</title>
        <authorList>
            <person name="Zhou Z."/>
            <person name="Liu Y."/>
            <person name="Xu W."/>
            <person name="Pan J."/>
            <person name="Luo Z.H."/>
            <person name="Li M."/>
        </authorList>
    </citation>
    <scope>NUCLEOTIDE SEQUENCE [LARGE SCALE GENOMIC DNA]</scope>
    <source>
        <strain evidence="1">SpSt-12</strain>
    </source>
</reference>
<accession>A0A7C2N880</accession>
<evidence type="ECO:0000313" key="1">
    <source>
        <dbReference type="EMBL" id="HET22117.1"/>
    </source>
</evidence>
<dbReference type="NCBIfam" id="TIGR04289">
    <property type="entry name" value="heavy_Cys"/>
    <property type="match status" value="1"/>
</dbReference>
<proteinExistence type="predicted"/>
<dbReference type="AlphaFoldDB" id="A0A7C2N880"/>
<organism evidence="1">
    <name type="scientific">Archaeoglobus fulgidus</name>
    <dbReference type="NCBI Taxonomy" id="2234"/>
    <lineage>
        <taxon>Archaea</taxon>
        <taxon>Methanobacteriati</taxon>
        <taxon>Methanobacteriota</taxon>
        <taxon>Archaeoglobi</taxon>
        <taxon>Archaeoglobales</taxon>
        <taxon>Archaeoglobaceae</taxon>
        <taxon>Archaeoglobus</taxon>
    </lineage>
</organism>
<gene>
    <name evidence="1" type="ORF">ENN70_08750</name>
</gene>
<dbReference type="EMBL" id="DSCQ01000112">
    <property type="protein sequence ID" value="HET22117.1"/>
    <property type="molecule type" value="Genomic_DNA"/>
</dbReference>
<name>A0A7C2N880_ARCFL</name>
<comment type="caution">
    <text evidence="1">The sequence shown here is derived from an EMBL/GenBank/DDBJ whole genome shotgun (WGS) entry which is preliminary data.</text>
</comment>
<sequence>MKRYIPVLMVVLFMPLCIQSDLKEEKLNYSVEGCGATRTAYGEEGYELADGVLTVHVMRNCCSDEILVEKSGSEYRIIEKENNGEICKCNCMSTVRIKDADEKFRVTFTDYSGQVREIKEIKWEGEFCGWSTYAECSSDTDCKVTGCSGQVCAGIKEEIITTCEWRECFDAGRYSMFCGCVNNKCQWTQS</sequence>
<dbReference type="InterPro" id="IPR027553">
    <property type="entry name" value="Heavy_Cys"/>
</dbReference>
<protein>
    <submittedName>
        <fullName evidence="1">Eight-cysteine-cluster domain-containing protein</fullName>
    </submittedName>
</protein>